<dbReference type="Gene3D" id="3.40.50.1820">
    <property type="entry name" value="alpha/beta hydrolase"/>
    <property type="match status" value="1"/>
</dbReference>
<accession>A0AA41X7K2</accession>
<evidence type="ECO:0000259" key="1">
    <source>
        <dbReference type="Pfam" id="PF00561"/>
    </source>
</evidence>
<dbReference type="InterPro" id="IPR050266">
    <property type="entry name" value="AB_hydrolase_sf"/>
</dbReference>
<dbReference type="SUPFAM" id="SSF53474">
    <property type="entry name" value="alpha/beta-Hydrolases"/>
    <property type="match status" value="1"/>
</dbReference>
<protein>
    <submittedName>
        <fullName evidence="2">Alpha/beta hydrolase</fullName>
    </submittedName>
</protein>
<evidence type="ECO:0000313" key="2">
    <source>
        <dbReference type="EMBL" id="MCP8970386.1"/>
    </source>
</evidence>
<feature type="domain" description="AB hydrolase-1" evidence="1">
    <location>
        <begin position="71"/>
        <end position="271"/>
    </location>
</feature>
<dbReference type="AlphaFoldDB" id="A0AA41X7K2"/>
<dbReference type="RefSeq" id="WP_254760306.1">
    <property type="nucleotide sequence ID" value="NZ_JANCLT010000011.1"/>
</dbReference>
<dbReference type="GO" id="GO:0016787">
    <property type="term" value="F:hydrolase activity"/>
    <property type="evidence" value="ECO:0007669"/>
    <property type="project" value="UniProtKB-KW"/>
</dbReference>
<name>A0AA41X7K2_9BACI</name>
<organism evidence="2 3">
    <name type="scientific">Ectobacillus ponti</name>
    <dbReference type="NCBI Taxonomy" id="2961894"/>
    <lineage>
        <taxon>Bacteria</taxon>
        <taxon>Bacillati</taxon>
        <taxon>Bacillota</taxon>
        <taxon>Bacilli</taxon>
        <taxon>Bacillales</taxon>
        <taxon>Bacillaceae</taxon>
        <taxon>Ectobacillus</taxon>
    </lineage>
</organism>
<dbReference type="Pfam" id="PF00561">
    <property type="entry name" value="Abhydrolase_1"/>
    <property type="match status" value="1"/>
</dbReference>
<keyword evidence="2" id="KW-0378">Hydrolase</keyword>
<dbReference type="PANTHER" id="PTHR43798">
    <property type="entry name" value="MONOACYLGLYCEROL LIPASE"/>
    <property type="match status" value="1"/>
</dbReference>
<comment type="caution">
    <text evidence="2">The sequence shown here is derived from an EMBL/GenBank/DDBJ whole genome shotgun (WGS) entry which is preliminary data.</text>
</comment>
<sequence>MKMHTIYKRKQGKEKLLQQYEAYLQRLGTEFERVHVPTRWGNTHVLVSGPKEGKPICILQGGNCLNPMTLSWFQPLLQQYRVIAPDTIGHPGLSDEVRLSASDDSLARWVEDILDYFHIERCAFVGPSYGAGITLRLAAFAPERISCAVLVAPAGLILGSKWRMIRSILLPLWFYQMTSSGKQLHRIADAMSTGTMKPEDEEIIGDIFRHTKLEQDMPKLSEKQELQPYKAPTMVVGGTADIFFPGEGVVAKAKEVLPNLVSHHLYEMGHFPAEQQLKEINEEILLFLQQWY</sequence>
<gene>
    <name evidence="2" type="ORF">NK662_17835</name>
</gene>
<dbReference type="EMBL" id="JANCLT010000011">
    <property type="protein sequence ID" value="MCP8970386.1"/>
    <property type="molecule type" value="Genomic_DNA"/>
</dbReference>
<reference evidence="2" key="1">
    <citation type="submission" date="2022-07" db="EMBL/GenBank/DDBJ databases">
        <authorList>
            <person name="Li W.-J."/>
            <person name="Deng Q.-Q."/>
        </authorList>
    </citation>
    <scope>NUCLEOTIDE SEQUENCE</scope>
    <source>
        <strain evidence="2">SYSU M60031</strain>
    </source>
</reference>
<proteinExistence type="predicted"/>
<keyword evidence="3" id="KW-1185">Reference proteome</keyword>
<dbReference type="InterPro" id="IPR000073">
    <property type="entry name" value="AB_hydrolase_1"/>
</dbReference>
<dbReference type="GO" id="GO:0016020">
    <property type="term" value="C:membrane"/>
    <property type="evidence" value="ECO:0007669"/>
    <property type="project" value="TreeGrafter"/>
</dbReference>
<dbReference type="PANTHER" id="PTHR43798:SF33">
    <property type="entry name" value="HYDROLASE, PUTATIVE (AFU_ORTHOLOGUE AFUA_2G14860)-RELATED"/>
    <property type="match status" value="1"/>
</dbReference>
<dbReference type="PRINTS" id="PR00111">
    <property type="entry name" value="ABHYDROLASE"/>
</dbReference>
<dbReference type="Proteomes" id="UP001156102">
    <property type="component" value="Unassembled WGS sequence"/>
</dbReference>
<evidence type="ECO:0000313" key="3">
    <source>
        <dbReference type="Proteomes" id="UP001156102"/>
    </source>
</evidence>
<dbReference type="InterPro" id="IPR029058">
    <property type="entry name" value="AB_hydrolase_fold"/>
</dbReference>